<accession>A0ACB7TFG9</accession>
<dbReference type="Proteomes" id="UP000821845">
    <property type="component" value="Chromosome 1"/>
</dbReference>
<proteinExistence type="predicted"/>
<reference evidence="1" key="1">
    <citation type="submission" date="2020-05" db="EMBL/GenBank/DDBJ databases">
        <title>Large-scale comparative analyses of tick genomes elucidate their genetic diversity and vector capacities.</title>
        <authorList>
            <person name="Jia N."/>
            <person name="Wang J."/>
            <person name="Shi W."/>
            <person name="Du L."/>
            <person name="Sun Y."/>
            <person name="Zhan W."/>
            <person name="Jiang J."/>
            <person name="Wang Q."/>
            <person name="Zhang B."/>
            <person name="Ji P."/>
            <person name="Sakyi L.B."/>
            <person name="Cui X."/>
            <person name="Yuan T."/>
            <person name="Jiang B."/>
            <person name="Yang W."/>
            <person name="Lam T.T.-Y."/>
            <person name="Chang Q."/>
            <person name="Ding S."/>
            <person name="Wang X."/>
            <person name="Zhu J."/>
            <person name="Ruan X."/>
            <person name="Zhao L."/>
            <person name="Wei J."/>
            <person name="Que T."/>
            <person name="Du C."/>
            <person name="Cheng J."/>
            <person name="Dai P."/>
            <person name="Han X."/>
            <person name="Huang E."/>
            <person name="Gao Y."/>
            <person name="Liu J."/>
            <person name="Shao H."/>
            <person name="Ye R."/>
            <person name="Li L."/>
            <person name="Wei W."/>
            <person name="Wang X."/>
            <person name="Wang C."/>
            <person name="Yang T."/>
            <person name="Huo Q."/>
            <person name="Li W."/>
            <person name="Guo W."/>
            <person name="Chen H."/>
            <person name="Zhou L."/>
            <person name="Ni X."/>
            <person name="Tian J."/>
            <person name="Zhou Y."/>
            <person name="Sheng Y."/>
            <person name="Liu T."/>
            <person name="Pan Y."/>
            <person name="Xia L."/>
            <person name="Li J."/>
            <person name="Zhao F."/>
            <person name="Cao W."/>
        </authorList>
    </citation>
    <scope>NUCLEOTIDE SEQUENCE</scope>
    <source>
        <strain evidence="1">Hyas-2018</strain>
    </source>
</reference>
<dbReference type="EMBL" id="CM023481">
    <property type="protein sequence ID" value="KAH6946277.1"/>
    <property type="molecule type" value="Genomic_DNA"/>
</dbReference>
<gene>
    <name evidence="1" type="ORF">HPB50_012649</name>
</gene>
<comment type="caution">
    <text evidence="1">The sequence shown here is derived from an EMBL/GenBank/DDBJ whole genome shotgun (WGS) entry which is preliminary data.</text>
</comment>
<keyword evidence="2" id="KW-1185">Reference proteome</keyword>
<name>A0ACB7TFG9_HYAAI</name>
<evidence type="ECO:0000313" key="2">
    <source>
        <dbReference type="Proteomes" id="UP000821845"/>
    </source>
</evidence>
<organism evidence="1 2">
    <name type="scientific">Hyalomma asiaticum</name>
    <name type="common">Tick</name>
    <dbReference type="NCBI Taxonomy" id="266040"/>
    <lineage>
        <taxon>Eukaryota</taxon>
        <taxon>Metazoa</taxon>
        <taxon>Ecdysozoa</taxon>
        <taxon>Arthropoda</taxon>
        <taxon>Chelicerata</taxon>
        <taxon>Arachnida</taxon>
        <taxon>Acari</taxon>
        <taxon>Parasitiformes</taxon>
        <taxon>Ixodida</taxon>
        <taxon>Ixodoidea</taxon>
        <taxon>Ixodidae</taxon>
        <taxon>Hyalomminae</taxon>
        <taxon>Hyalomma</taxon>
    </lineage>
</organism>
<evidence type="ECO:0000313" key="1">
    <source>
        <dbReference type="EMBL" id="KAH6946277.1"/>
    </source>
</evidence>
<sequence>MRSQIALVLPSPSSGQSLPPGRPSRERGNGCARRTNTASWLRSAWGTEVHCDSFTLCTASATAASDMRLLPGSWWSPFFLPLRKRNLRRKALLPLPPGDASLVLEPPPLPPMRNDQFLLKGSSLAVSVAHGYDSDPRRSLMRICGCSSPLVLLLDDGTPPKLPFHLRRIFFSHEDMVSWLLLMPGASGTAAHNVREGR</sequence>
<protein>
    <submittedName>
        <fullName evidence="1">Uncharacterized protein</fullName>
    </submittedName>
</protein>